<sequence length="123" mass="13010">MNRFYAMVAVCGLMAACVSTGIDVKPEQMQSFILGFSTLDDVTGQLGNPTSQATTSDGAIVLVYAYATSKPHPESFLPFIGPLFAGGDILSSTVLFEFDQNGVLRSERRTTSSGATGLTVLPH</sequence>
<dbReference type="RefSeq" id="WP_008651998.1">
    <property type="nucleotide sequence ID" value="NZ_CP026544.1"/>
</dbReference>
<reference evidence="1 2" key="1">
    <citation type="submission" date="2019-03" db="EMBL/GenBank/DDBJ databases">
        <title>Comparative insights into the high quality Complete genome sequence of highly metal resistant Cupriavidus metallidurans strain BS1 isolated from a gold-copper mine.</title>
        <authorList>
            <person name="Mazhar H.S."/>
            <person name="Rensing C."/>
        </authorList>
    </citation>
    <scope>NUCLEOTIDE SEQUENCE [LARGE SCALE GENOMIC DNA]</scope>
    <source>
        <strain evidence="1 2">BS1</strain>
    </source>
</reference>
<dbReference type="GeneID" id="60826104"/>
<dbReference type="AlphaFoldDB" id="A0A2L0X258"/>
<accession>A0A2L0X258</accession>
<gene>
    <name evidence="1" type="ORF">DDF84_025395</name>
</gene>
<dbReference type="Proteomes" id="UP000253772">
    <property type="component" value="Chromosome c2"/>
</dbReference>
<dbReference type="EMBL" id="CP037901">
    <property type="protein sequence ID" value="QBP12990.1"/>
    <property type="molecule type" value="Genomic_DNA"/>
</dbReference>
<dbReference type="OrthoDB" id="8965157at2"/>
<proteinExistence type="predicted"/>
<evidence type="ECO:0000313" key="2">
    <source>
        <dbReference type="Proteomes" id="UP000253772"/>
    </source>
</evidence>
<dbReference type="PROSITE" id="PS51257">
    <property type="entry name" value="PROKAR_LIPOPROTEIN"/>
    <property type="match status" value="1"/>
</dbReference>
<evidence type="ECO:0000313" key="1">
    <source>
        <dbReference type="EMBL" id="QBP12990.1"/>
    </source>
</evidence>
<protein>
    <submittedName>
        <fullName evidence="1">Uncharacterized protein</fullName>
    </submittedName>
</protein>
<organism evidence="1 2">
    <name type="scientific">Cupriavidus metallidurans</name>
    <dbReference type="NCBI Taxonomy" id="119219"/>
    <lineage>
        <taxon>Bacteria</taxon>
        <taxon>Pseudomonadati</taxon>
        <taxon>Pseudomonadota</taxon>
        <taxon>Betaproteobacteria</taxon>
        <taxon>Burkholderiales</taxon>
        <taxon>Burkholderiaceae</taxon>
        <taxon>Cupriavidus</taxon>
    </lineage>
</organism>
<name>A0A2L0X258_9BURK</name>